<dbReference type="InterPro" id="IPR045304">
    <property type="entry name" value="LbH_SAT"/>
</dbReference>
<dbReference type="EMBL" id="CP011132">
    <property type="protein sequence ID" value="AKE59915.1"/>
    <property type="molecule type" value="Genomic_DNA"/>
</dbReference>
<dbReference type="RefSeq" id="WP_046486851.1">
    <property type="nucleotide sequence ID" value="NZ_CP011132.1"/>
</dbReference>
<evidence type="ECO:0000313" key="6">
    <source>
        <dbReference type="Proteomes" id="UP000034085"/>
    </source>
</evidence>
<dbReference type="GO" id="GO:0005737">
    <property type="term" value="C:cytoplasm"/>
    <property type="evidence" value="ECO:0007669"/>
    <property type="project" value="InterPro"/>
</dbReference>
<dbReference type="InterPro" id="IPR005881">
    <property type="entry name" value="Ser_O-AcTrfase"/>
</dbReference>
<dbReference type="EC" id="2.3.1.-" evidence="4"/>
<evidence type="ECO:0000256" key="1">
    <source>
        <dbReference type="ARBA" id="ARBA00007274"/>
    </source>
</evidence>
<name>A0A0F6RG26_CITAM</name>
<dbReference type="Gene3D" id="2.160.10.10">
    <property type="entry name" value="Hexapeptide repeat proteins"/>
    <property type="match status" value="1"/>
</dbReference>
<dbReference type="Pfam" id="PF00132">
    <property type="entry name" value="Hexapep"/>
    <property type="match status" value="1"/>
</dbReference>
<proteinExistence type="inferred from homology"/>
<dbReference type="GO" id="GO:0009001">
    <property type="term" value="F:serine O-acetyltransferase activity"/>
    <property type="evidence" value="ECO:0007669"/>
    <property type="project" value="InterPro"/>
</dbReference>
<dbReference type="CDD" id="cd03354">
    <property type="entry name" value="LbH_SAT"/>
    <property type="match status" value="1"/>
</dbReference>
<protein>
    <recommendedName>
        <fullName evidence="4">Acetyltransferase</fullName>
        <ecNumber evidence="4">2.3.1.-</ecNumber>
    </recommendedName>
</protein>
<dbReference type="SUPFAM" id="SSF51161">
    <property type="entry name" value="Trimeric LpxA-like enzymes"/>
    <property type="match status" value="1"/>
</dbReference>
<dbReference type="InterPro" id="IPR011004">
    <property type="entry name" value="Trimer_LpxA-like_sf"/>
</dbReference>
<dbReference type="PANTHER" id="PTHR42811">
    <property type="entry name" value="SERINE ACETYLTRANSFERASE"/>
    <property type="match status" value="1"/>
</dbReference>
<gene>
    <name evidence="5" type="ORF">F384_15795</name>
</gene>
<dbReference type="GO" id="GO:0006535">
    <property type="term" value="P:cysteine biosynthetic process from serine"/>
    <property type="evidence" value="ECO:0007669"/>
    <property type="project" value="InterPro"/>
</dbReference>
<keyword evidence="3 4" id="KW-0012">Acyltransferase</keyword>
<reference evidence="5 6" key="1">
    <citation type="journal article" date="2013" name="Appl. Microbiol. Biotechnol.">
        <title>Glycerol assimilation and production of 1,3-propanediol by Citrobacter amalonaticus Y19.</title>
        <authorList>
            <person name="Ainala S.K."/>
            <person name="Ashok S."/>
            <person name="Ko Y."/>
            <person name="Park S."/>
        </authorList>
    </citation>
    <scope>NUCLEOTIDE SEQUENCE [LARGE SCALE GENOMIC DNA]</scope>
    <source>
        <strain evidence="5 6">Y19</strain>
    </source>
</reference>
<evidence type="ECO:0000256" key="3">
    <source>
        <dbReference type="ARBA" id="ARBA00023315"/>
    </source>
</evidence>
<dbReference type="PIRSF" id="PIRSF000441">
    <property type="entry name" value="CysE"/>
    <property type="match status" value="1"/>
</dbReference>
<keyword evidence="2 4" id="KW-0808">Transferase</keyword>
<dbReference type="PATRIC" id="fig|1261127.3.peg.3303"/>
<accession>A0A0F6RG26</accession>
<dbReference type="AlphaFoldDB" id="A0A0F6RG26"/>
<dbReference type="Proteomes" id="UP000034085">
    <property type="component" value="Chromosome"/>
</dbReference>
<dbReference type="HOGENOM" id="CLU_051638_10_2_6"/>
<organism evidence="5 6">
    <name type="scientific">Citrobacter amalonaticus Y19</name>
    <dbReference type="NCBI Taxonomy" id="1261127"/>
    <lineage>
        <taxon>Bacteria</taxon>
        <taxon>Pseudomonadati</taxon>
        <taxon>Pseudomonadota</taxon>
        <taxon>Gammaproteobacteria</taxon>
        <taxon>Enterobacterales</taxon>
        <taxon>Enterobacteriaceae</taxon>
        <taxon>Citrobacter</taxon>
    </lineage>
</organism>
<sequence>MATNMQRAWQEIAGAGALKSKLVILLYRMSTLWRSRNPLARLLGLPFVILNKLIAECLFSVEIPHHARIGYGLKIFHPHAIVIGRDVVIGENCTLRQGVTIGNITHRDGRVSASPVLGNDVECGANAMVIGSVTIGDGATIGAGTVVTKDLPAGAVAVGAGFRVLSSRVDA</sequence>
<comment type="similarity">
    <text evidence="1 4">Belongs to the transferase hexapeptide repeat family.</text>
</comment>
<evidence type="ECO:0000313" key="5">
    <source>
        <dbReference type="EMBL" id="AKE59915.1"/>
    </source>
</evidence>
<dbReference type="Pfam" id="PF14602">
    <property type="entry name" value="Hexapep_2"/>
    <property type="match status" value="1"/>
</dbReference>
<dbReference type="OrthoDB" id="7058950at2"/>
<evidence type="ECO:0000256" key="2">
    <source>
        <dbReference type="ARBA" id="ARBA00022679"/>
    </source>
</evidence>
<dbReference type="InterPro" id="IPR001451">
    <property type="entry name" value="Hexapep"/>
</dbReference>
<evidence type="ECO:0000256" key="4">
    <source>
        <dbReference type="PIRNR" id="PIRNR000441"/>
    </source>
</evidence>
<dbReference type="KEGG" id="cama:F384_15795"/>